<accession>A0ABY5AQK5</accession>
<evidence type="ECO:0000313" key="7">
    <source>
        <dbReference type="EMBL" id="USR91186.1"/>
    </source>
</evidence>
<keyword evidence="4 5" id="KW-0067">ATP-binding</keyword>
<dbReference type="InterPro" id="IPR000212">
    <property type="entry name" value="DNA_helicase_UvrD/REP"/>
</dbReference>
<evidence type="ECO:0000256" key="5">
    <source>
        <dbReference type="PROSITE-ProRule" id="PRU00560"/>
    </source>
</evidence>
<dbReference type="InterPro" id="IPR027417">
    <property type="entry name" value="P-loop_NTPase"/>
</dbReference>
<evidence type="ECO:0000256" key="1">
    <source>
        <dbReference type="ARBA" id="ARBA00022741"/>
    </source>
</evidence>
<reference evidence="7" key="1">
    <citation type="submission" date="2022-06" db="EMBL/GenBank/DDBJ databases">
        <title>Genome sequence of Phormidium yuhuli AB48 isolated from an industrial photobioreactor environment.</title>
        <authorList>
            <person name="Qiu Y."/>
            <person name="Noonan A.J.C."/>
            <person name="Dofher K."/>
            <person name="Koch M."/>
            <person name="Kieft B."/>
            <person name="Lin X."/>
            <person name="Ziels R.M."/>
            <person name="Hallam S.J."/>
        </authorList>
    </citation>
    <scope>NUCLEOTIDE SEQUENCE</scope>
    <source>
        <strain evidence="7">AB48</strain>
    </source>
</reference>
<feature type="domain" description="UvrD-like helicase ATP-binding" evidence="6">
    <location>
        <begin position="296"/>
        <end position="613"/>
    </location>
</feature>
<dbReference type="InterPro" id="IPR014016">
    <property type="entry name" value="UvrD-like_ATP-bd"/>
</dbReference>
<keyword evidence="1 5" id="KW-0547">Nucleotide-binding</keyword>
<keyword evidence="3 5" id="KW-0347">Helicase</keyword>
<evidence type="ECO:0000259" key="6">
    <source>
        <dbReference type="PROSITE" id="PS51198"/>
    </source>
</evidence>
<dbReference type="Proteomes" id="UP001056708">
    <property type="component" value="Chromosome"/>
</dbReference>
<evidence type="ECO:0000256" key="4">
    <source>
        <dbReference type="ARBA" id="ARBA00022840"/>
    </source>
</evidence>
<keyword evidence="8" id="KW-1185">Reference proteome</keyword>
<dbReference type="PROSITE" id="PS51198">
    <property type="entry name" value="UVRD_HELICASE_ATP_BIND"/>
    <property type="match status" value="1"/>
</dbReference>
<evidence type="ECO:0000313" key="8">
    <source>
        <dbReference type="Proteomes" id="UP001056708"/>
    </source>
</evidence>
<dbReference type="Gene3D" id="3.40.50.300">
    <property type="entry name" value="P-loop containing nucleotide triphosphate hydrolases"/>
    <property type="match status" value="2"/>
</dbReference>
<sequence>MFVYISPNCQHEAKLYHKLDKITYLKASIQSHGMTAIQSHFDWNYPYLKHRFHNFRLIGKIQKVGNDRVFCFLKIFQRGQPDYEHHFLDNSDQYGQVHLKVDLLDLEAEVQQQKEALTAEQQPRYLPAHLKEWLQKPSLLMDSQGGAIYETRIWVEQFKTVEIDHHWQTYHELVYGLIERDGNSDIQEQETPYEGLSWCYHKTRQKAILFARIEAIDSPGNLAILLISPFAKRPSLQDIGQLGASLDLYGPGLENRLTHPLSRNDIAQYSLRYYPRYLLLDPEIWYEIEREAEGNFALSLEEETILTSGKLPIFINGRAGSGKSTMLFYLFAYYCQKYIDIREHNPELSEEALGFHPLFITYNKRLLQSARQGVRKLLNYHHHFAEQSIEIDFETFFTPFQDFLLNQLDSETLERFDSDKHISFYQFERAYQSSFPGQRSPAECWHIIRAFIKGYNLEDMAAEDYSYIPRGERTVPEDSFKFVCDRVYPWYKNYLERNNFWDDQDLIREVLKQGSISKKYSALVFDEAQDFTKLELRLLVQMSIFTDYELYAPVESLPFAFAGDPLQTLNPTGFRWKSVRAAFYEQVIASLDPDRHLKIKMTFHELKSNYRSLGEIVRLTNLILLWRYLFFKSHQLTLQKPWKPGHGLPPQKFILSQNLQAAQFRQHCQNDPIIIIPCEEGGELHYLQQDELLRDIFPEIQQDKVPKNILSASQAKGLEFPFVILYKFGDELAQGQTSLDKLYHAQERNLEQEYFFNKLYVAASRPTEALVILDSPGGDEALWRFADRKGCDRAIKASQLESQDAAQISFLPRGESFAVFNRDNRLEQAQQFWENGLSQENPEFLDRAADFYRSLNDYEMAQKCQAWALKFKREFQSAGERFLALNDPQEARTCFWQGVCWPQLWAWYQEYRGSAIERAIAQFMVNQPASLSQLREFSQQLDNHIGQAQRHYTEKPWRMAIQAYRDTIQEFLNAKETLTPEEWRHYGDSLEQLAQANYPGLLSSAGFCFYAAQTPENRRRAVDCWEDCGATQHREYYLAKAEQVGVPEGIPYLRHGNAAKQIIDRWEQAGKPGKANWLKQLEGIRWALEEEQRWDELVQYLLQARRWLEAIESLNRCQAPDCQALTWEVVRQLAISNLTPEETRPQRRRYVEFLNRVIEEETWLRHLTPAEVGASFERVGEWVPCLSFYEQLLKTENLSSHWRRYAQQRWLASKLKQQQFAEGTNLERAQAIGADIERKARQWQIDLSRIPPEPQPSEPSRLPGTVQVEGLPERVLLQRRSNGVQFVLGGVSVEAVQTSKSLQVTLQSRQTEESVFLKLTRKGGLIRRNGLTIYSDSGKSLLFRLGQVCLGRLVYQGGNSRVEVVLSGFDKRQRICIRPGL</sequence>
<organism evidence="7 8">
    <name type="scientific">Phormidium yuhuli AB48</name>
    <dbReference type="NCBI Taxonomy" id="2940671"/>
    <lineage>
        <taxon>Bacteria</taxon>
        <taxon>Bacillati</taxon>
        <taxon>Cyanobacteriota</taxon>
        <taxon>Cyanophyceae</taxon>
        <taxon>Oscillatoriophycideae</taxon>
        <taxon>Oscillatoriales</taxon>
        <taxon>Oscillatoriaceae</taxon>
        <taxon>Phormidium</taxon>
        <taxon>Phormidium yuhuli</taxon>
    </lineage>
</organism>
<protein>
    <recommendedName>
        <fullName evidence="6">UvrD-like helicase ATP-binding domain-containing protein</fullName>
    </recommendedName>
</protein>
<feature type="binding site" evidence="5">
    <location>
        <begin position="317"/>
        <end position="324"/>
    </location>
    <ligand>
        <name>ATP</name>
        <dbReference type="ChEBI" id="CHEBI:30616"/>
    </ligand>
</feature>
<dbReference type="RefSeq" id="WP_252663217.1">
    <property type="nucleotide sequence ID" value="NZ_CP098611.1"/>
</dbReference>
<keyword evidence="2 5" id="KW-0378">Hydrolase</keyword>
<gene>
    <name evidence="7" type="ORF">NEA10_00115</name>
</gene>
<proteinExistence type="predicted"/>
<dbReference type="PANTHER" id="PTHR11070">
    <property type="entry name" value="UVRD / RECB / PCRA DNA HELICASE FAMILY MEMBER"/>
    <property type="match status" value="1"/>
</dbReference>
<evidence type="ECO:0000256" key="2">
    <source>
        <dbReference type="ARBA" id="ARBA00022801"/>
    </source>
</evidence>
<name>A0ABY5AQK5_9CYAN</name>
<dbReference type="SUPFAM" id="SSF52540">
    <property type="entry name" value="P-loop containing nucleoside triphosphate hydrolases"/>
    <property type="match status" value="1"/>
</dbReference>
<evidence type="ECO:0000256" key="3">
    <source>
        <dbReference type="ARBA" id="ARBA00022806"/>
    </source>
</evidence>
<dbReference type="PANTHER" id="PTHR11070:SF2">
    <property type="entry name" value="ATP-DEPENDENT DNA HELICASE SRS2"/>
    <property type="match status" value="1"/>
</dbReference>
<dbReference type="EMBL" id="CP098611">
    <property type="protein sequence ID" value="USR91186.1"/>
    <property type="molecule type" value="Genomic_DNA"/>
</dbReference>